<keyword evidence="2" id="KW-1185">Reference proteome</keyword>
<evidence type="ECO:0000313" key="1">
    <source>
        <dbReference type="EMBL" id="KAI8440536.1"/>
    </source>
</evidence>
<proteinExistence type="predicted"/>
<organism evidence="1 2">
    <name type="scientific">Choristoneura fumiferana</name>
    <name type="common">Spruce budworm moth</name>
    <name type="synonym">Archips fumiferana</name>
    <dbReference type="NCBI Taxonomy" id="7141"/>
    <lineage>
        <taxon>Eukaryota</taxon>
        <taxon>Metazoa</taxon>
        <taxon>Ecdysozoa</taxon>
        <taxon>Arthropoda</taxon>
        <taxon>Hexapoda</taxon>
        <taxon>Insecta</taxon>
        <taxon>Pterygota</taxon>
        <taxon>Neoptera</taxon>
        <taxon>Endopterygota</taxon>
        <taxon>Lepidoptera</taxon>
        <taxon>Glossata</taxon>
        <taxon>Ditrysia</taxon>
        <taxon>Tortricoidea</taxon>
        <taxon>Tortricidae</taxon>
        <taxon>Tortricinae</taxon>
        <taxon>Choristoneura</taxon>
    </lineage>
</organism>
<gene>
    <name evidence="1" type="ORF">MSG28_001783</name>
</gene>
<accession>A0ACC0KWT3</accession>
<dbReference type="EMBL" id="CM046102">
    <property type="protein sequence ID" value="KAI8440536.1"/>
    <property type="molecule type" value="Genomic_DNA"/>
</dbReference>
<comment type="caution">
    <text evidence="1">The sequence shown here is derived from an EMBL/GenBank/DDBJ whole genome shotgun (WGS) entry which is preliminary data.</text>
</comment>
<name>A0ACC0KWT3_CHOFU</name>
<dbReference type="Proteomes" id="UP001064048">
    <property type="component" value="Chromosome 2"/>
</dbReference>
<protein>
    <submittedName>
        <fullName evidence="1">Uncharacterized protein</fullName>
    </submittedName>
</protein>
<sequence>MYSSRCWRAKLDSIVGLHFPPHVARRELASAFRPLAVFVLRPRSALAQRVDATSKKKTRKLRGHVSHGHGRIGKHRKHPGGRGNAGGEHHHRINMDKYHPGYFGKLGMRNYHLRRNKDFCPVLNLDKLWTLVSEQSRLKYANATDGKVPVINIVKAGYYKLLGKGKLPKQPVIVKAKFFSKTAEKKIKDVGGQALSNGTWNPFNPETVRLMIGMFDKQNRGVISFEDFGALWKYVTDWQNCFRSFDRDNSGNIDRQELKNALTAFGYRLSDEVVGTMVQKFDRFGRGTILFDDFIQCCVTLYTLTSAFRQFDTDQDGVITIHYEQFLKMVFGLKCWP</sequence>
<evidence type="ECO:0000313" key="2">
    <source>
        <dbReference type="Proteomes" id="UP001064048"/>
    </source>
</evidence>
<reference evidence="1 2" key="1">
    <citation type="journal article" date="2022" name="Genome Biol. Evol.">
        <title>The Spruce Budworm Genome: Reconstructing the Evolutionary History of Antifreeze Proteins.</title>
        <authorList>
            <person name="Beliveau C."/>
            <person name="Gagne P."/>
            <person name="Picq S."/>
            <person name="Vernygora O."/>
            <person name="Keeling C.I."/>
            <person name="Pinkney K."/>
            <person name="Doucet D."/>
            <person name="Wen F."/>
            <person name="Johnston J.S."/>
            <person name="Maaroufi H."/>
            <person name="Boyle B."/>
            <person name="Laroche J."/>
            <person name="Dewar K."/>
            <person name="Juretic N."/>
            <person name="Blackburn G."/>
            <person name="Nisole A."/>
            <person name="Brunet B."/>
            <person name="Brandao M."/>
            <person name="Lumley L."/>
            <person name="Duan J."/>
            <person name="Quan G."/>
            <person name="Lucarotti C.J."/>
            <person name="Roe A.D."/>
            <person name="Sperling F.A.H."/>
            <person name="Levesque R.C."/>
            <person name="Cusson M."/>
        </authorList>
    </citation>
    <scope>NUCLEOTIDE SEQUENCE [LARGE SCALE GENOMIC DNA]</scope>
    <source>
        <strain evidence="1">Glfc:IPQL:Cfum</strain>
    </source>
</reference>